<dbReference type="PANTHER" id="PTHR34983:SF1">
    <property type="entry name" value="ARABINOGALACTAN ENDO-BETA-1,4-GALACTANASE A"/>
    <property type="match status" value="1"/>
</dbReference>
<dbReference type="EMBL" id="JABMCG010000126">
    <property type="protein sequence ID" value="NUU29980.1"/>
    <property type="molecule type" value="Genomic_DNA"/>
</dbReference>
<dbReference type="GO" id="GO:0015926">
    <property type="term" value="F:glucosidase activity"/>
    <property type="evidence" value="ECO:0007669"/>
    <property type="project" value="InterPro"/>
</dbReference>
<dbReference type="EC" id="3.2.1.89" evidence="3 6"/>
<comment type="catalytic activity">
    <reaction evidence="1 6">
        <text>The enzyme specifically hydrolyzes (1-&gt;4)-beta-D-galactosidic linkages in type I arabinogalactans.</text>
        <dbReference type="EC" id="3.2.1.89"/>
    </reaction>
</comment>
<gene>
    <name evidence="8" type="ORF">HP467_17955</name>
</gene>
<dbReference type="InterPro" id="IPR017853">
    <property type="entry name" value="GH"/>
</dbReference>
<reference evidence="8 9" key="1">
    <citation type="submission" date="2020-05" db="EMBL/GenBank/DDBJ databases">
        <title>Genome Sequencing of Type Strains.</title>
        <authorList>
            <person name="Lemaire J.F."/>
            <person name="Inderbitzin P."/>
            <person name="Gregorio O.A."/>
            <person name="Collins S.B."/>
            <person name="Wespe N."/>
            <person name="Knight-Connoni V."/>
        </authorList>
    </citation>
    <scope>NUCLEOTIDE SEQUENCE [LARGE SCALE GENOMIC DNA]</scope>
    <source>
        <strain evidence="8 9">DSM 20512</strain>
    </source>
</reference>
<dbReference type="PANTHER" id="PTHR34983">
    <property type="entry name" value="ARABINOGALACTAN ENDO-BETA-1,4-GALACTANASE A"/>
    <property type="match status" value="1"/>
</dbReference>
<evidence type="ECO:0000256" key="4">
    <source>
        <dbReference type="ARBA" id="ARBA00022801"/>
    </source>
</evidence>
<evidence type="ECO:0000256" key="7">
    <source>
        <dbReference type="SAM" id="MobiDB-lite"/>
    </source>
</evidence>
<feature type="region of interest" description="Disordered" evidence="7">
    <location>
        <begin position="38"/>
        <end position="59"/>
    </location>
</feature>
<evidence type="ECO:0000256" key="1">
    <source>
        <dbReference type="ARBA" id="ARBA00001695"/>
    </source>
</evidence>
<dbReference type="Proteomes" id="UP000539146">
    <property type="component" value="Unassembled WGS sequence"/>
</dbReference>
<dbReference type="SUPFAM" id="SSF51445">
    <property type="entry name" value="(Trans)glycosidases"/>
    <property type="match status" value="1"/>
</dbReference>
<dbReference type="GO" id="GO:0045490">
    <property type="term" value="P:pectin catabolic process"/>
    <property type="evidence" value="ECO:0007669"/>
    <property type="project" value="TreeGrafter"/>
</dbReference>
<dbReference type="RefSeq" id="WP_175327029.1">
    <property type="nucleotide sequence ID" value="NZ_BAAAWP010000001.1"/>
</dbReference>
<dbReference type="Gene3D" id="3.20.20.80">
    <property type="entry name" value="Glycosidases"/>
    <property type="match status" value="1"/>
</dbReference>
<evidence type="ECO:0000256" key="2">
    <source>
        <dbReference type="ARBA" id="ARBA00010687"/>
    </source>
</evidence>
<sequence length="444" mass="48078">MSENNEDAPTASGITRRGFTAMVGAGLALGATDAITRGPSARAAAQQDDLRRRPSPAFRNAMSISPFTDTMFRRGLTFTDGNRTARSAEALQRLFVAHGASELYARIATSRFAQQDDAEHGFLAGLDKARLARRLGLPFNPELGLWKIYGDVSHQPAPDFSNYPKIRLTGPWSTLTLAQMTDALRQYGTEVAQQVLRTGVDVNVWDLGNEVEFGVAGVALRSFTESTDYFAYAAPNNVDPEIGRVSVVDLFSMPDRNAFLEQHLWPYVGALFAAVADGIRRVDRHARFTTHTSTVSLQLPGLLPAFWQAMSNAGFEVDEFGVSYYPTSSGGTLATFQATATALTAQFGRPVFIAEGGYPTGTMDAPFAWNSPLVGYPQDEDGQSRFYRDVTAWGRTTGVLSGIRPWAPDYSVGGWQPMSFFTPNGTRASAKPALGAIASGLRSA</sequence>
<name>A0A850E0J5_9MICO</name>
<evidence type="ECO:0000313" key="9">
    <source>
        <dbReference type="Proteomes" id="UP000539146"/>
    </source>
</evidence>
<proteinExistence type="inferred from homology"/>
<comment type="similarity">
    <text evidence="2 6">Belongs to the glycosyl hydrolase 53 family.</text>
</comment>
<evidence type="ECO:0000313" key="8">
    <source>
        <dbReference type="EMBL" id="NUU29980.1"/>
    </source>
</evidence>
<evidence type="ECO:0000256" key="6">
    <source>
        <dbReference type="RuleBase" id="RU361192"/>
    </source>
</evidence>
<keyword evidence="5 6" id="KW-0326">Glycosidase</keyword>
<dbReference type="InterPro" id="IPR006311">
    <property type="entry name" value="TAT_signal"/>
</dbReference>
<dbReference type="PROSITE" id="PS51318">
    <property type="entry name" value="TAT"/>
    <property type="match status" value="1"/>
</dbReference>
<evidence type="ECO:0000256" key="5">
    <source>
        <dbReference type="ARBA" id="ARBA00023295"/>
    </source>
</evidence>
<comment type="caution">
    <text evidence="8">The sequence shown here is derived from an EMBL/GenBank/DDBJ whole genome shotgun (WGS) entry which is preliminary data.</text>
</comment>
<organism evidence="8 9">
    <name type="scientific">Curtobacterium citreum</name>
    <dbReference type="NCBI Taxonomy" id="2036"/>
    <lineage>
        <taxon>Bacteria</taxon>
        <taxon>Bacillati</taxon>
        <taxon>Actinomycetota</taxon>
        <taxon>Actinomycetes</taxon>
        <taxon>Micrococcales</taxon>
        <taxon>Microbacteriaceae</taxon>
        <taxon>Curtobacterium</taxon>
    </lineage>
</organism>
<evidence type="ECO:0000256" key="3">
    <source>
        <dbReference type="ARBA" id="ARBA00012556"/>
    </source>
</evidence>
<dbReference type="InterPro" id="IPR011683">
    <property type="entry name" value="Glyco_hydro_53"/>
</dbReference>
<keyword evidence="4 6" id="KW-0378">Hydrolase</keyword>
<dbReference type="Pfam" id="PF07745">
    <property type="entry name" value="Glyco_hydro_53"/>
    <property type="match status" value="1"/>
</dbReference>
<accession>A0A850E0J5</accession>
<dbReference type="AlphaFoldDB" id="A0A850E0J5"/>
<protein>
    <recommendedName>
        <fullName evidence="3 6">Arabinogalactan endo-beta-1,4-galactanase</fullName>
        <ecNumber evidence="3 6">3.2.1.89</ecNumber>
    </recommendedName>
</protein>
<dbReference type="GO" id="GO:0031218">
    <property type="term" value="F:arabinogalactan endo-1,4-beta-galactosidase activity"/>
    <property type="evidence" value="ECO:0007669"/>
    <property type="project" value="UniProtKB-EC"/>
</dbReference>